<dbReference type="EMBL" id="VRUR01000001">
    <property type="protein sequence ID" value="TXN37026.1"/>
    <property type="molecule type" value="Genomic_DNA"/>
</dbReference>
<evidence type="ECO:0000313" key="3">
    <source>
        <dbReference type="Proteomes" id="UP000321456"/>
    </source>
</evidence>
<feature type="chain" id="PRO_5022739731" evidence="1">
    <location>
        <begin position="34"/>
        <end position="130"/>
    </location>
</feature>
<evidence type="ECO:0000256" key="1">
    <source>
        <dbReference type="SAM" id="SignalP"/>
    </source>
</evidence>
<dbReference type="RefSeq" id="WP_147740859.1">
    <property type="nucleotide sequence ID" value="NZ_VRUR01000001.1"/>
</dbReference>
<accession>A0A5C8V6J6</accession>
<reference evidence="2 3" key="1">
    <citation type="submission" date="2019-08" db="EMBL/GenBank/DDBJ databases">
        <title>Professor.</title>
        <authorList>
            <person name="Park J.S."/>
        </authorList>
    </citation>
    <scope>NUCLEOTIDE SEQUENCE [LARGE SCALE GENOMIC DNA]</scope>
    <source>
        <strain evidence="2 3">176CP5-101</strain>
    </source>
</reference>
<name>A0A5C8V6J6_9FLAO</name>
<feature type="signal peptide" evidence="1">
    <location>
        <begin position="1"/>
        <end position="33"/>
    </location>
</feature>
<comment type="caution">
    <text evidence="2">The sequence shown here is derived from an EMBL/GenBank/DDBJ whole genome shotgun (WGS) entry which is preliminary data.</text>
</comment>
<keyword evidence="3" id="KW-1185">Reference proteome</keyword>
<keyword evidence="1" id="KW-0732">Signal</keyword>
<evidence type="ECO:0000313" key="2">
    <source>
        <dbReference type="EMBL" id="TXN37026.1"/>
    </source>
</evidence>
<organism evidence="2 3">
    <name type="scientific">Flagellimonas hymeniacidonis</name>
    <dbReference type="NCBI Taxonomy" id="2603628"/>
    <lineage>
        <taxon>Bacteria</taxon>
        <taxon>Pseudomonadati</taxon>
        <taxon>Bacteroidota</taxon>
        <taxon>Flavobacteriia</taxon>
        <taxon>Flavobacteriales</taxon>
        <taxon>Flavobacteriaceae</taxon>
        <taxon>Flagellimonas</taxon>
    </lineage>
</organism>
<dbReference type="Proteomes" id="UP000321456">
    <property type="component" value="Unassembled WGS sequence"/>
</dbReference>
<protein>
    <submittedName>
        <fullName evidence="2">Uncharacterized protein</fullName>
    </submittedName>
</protein>
<proteinExistence type="predicted"/>
<dbReference type="AlphaFoldDB" id="A0A5C8V6J6"/>
<gene>
    <name evidence="2" type="ORF">FVB32_01695</name>
</gene>
<sequence length="130" mass="14614">MSTQKTYPPKSFSKWLLSTAFLLSILSSPSAVGQSSLVQTIPPIELISTSKLEIGKRTIRYKSAVASYKDIYQTDFSKNWELCLSRTHSQQDKVEFDSYSNKIHTIILSSSLHLVTRISQNSKEHASSIT</sequence>